<dbReference type="Pfam" id="PF13565">
    <property type="entry name" value="HTH_32"/>
    <property type="match status" value="1"/>
</dbReference>
<protein>
    <submittedName>
        <fullName evidence="1">Helix-turn-helix domain-containing protein</fullName>
    </submittedName>
</protein>
<evidence type="ECO:0000313" key="2">
    <source>
        <dbReference type="Proteomes" id="UP001597478"/>
    </source>
</evidence>
<reference evidence="2" key="1">
    <citation type="journal article" date="2019" name="Int. J. Syst. Evol. Microbiol.">
        <title>The Global Catalogue of Microorganisms (GCM) 10K type strain sequencing project: providing services to taxonomists for standard genome sequencing and annotation.</title>
        <authorList>
            <consortium name="The Broad Institute Genomics Platform"/>
            <consortium name="The Broad Institute Genome Sequencing Center for Infectious Disease"/>
            <person name="Wu L."/>
            <person name="Ma J."/>
        </authorList>
    </citation>
    <scope>NUCLEOTIDE SEQUENCE [LARGE SCALE GENOMIC DNA]</scope>
    <source>
        <strain evidence="2">IBRC-M 10906</strain>
    </source>
</reference>
<name>A0ABW5WHI9_9PSEU</name>
<keyword evidence="2" id="KW-1185">Reference proteome</keyword>
<dbReference type="RefSeq" id="WP_199542774.1">
    <property type="nucleotide sequence ID" value="NZ_JBHSAN010000013.1"/>
</dbReference>
<dbReference type="EMBL" id="JBHUOF010000035">
    <property type="protein sequence ID" value="MFD2801835.1"/>
    <property type="molecule type" value="Genomic_DNA"/>
</dbReference>
<proteinExistence type="predicted"/>
<evidence type="ECO:0000313" key="1">
    <source>
        <dbReference type="EMBL" id="MFD2801835.1"/>
    </source>
</evidence>
<accession>A0ABW5WHI9</accession>
<comment type="caution">
    <text evidence="1">The sequence shown here is derived from an EMBL/GenBank/DDBJ whole genome shotgun (WGS) entry which is preliminary data.</text>
</comment>
<dbReference type="InterPro" id="IPR036388">
    <property type="entry name" value="WH-like_DNA-bd_sf"/>
</dbReference>
<sequence>MSEPVLDREVRRRLAVLRHAEEVSGNVAMTCRYYGISLPTYYKWLRRYEADGVDGLRDRSKRPRTSPNATRADVVDKIIHLRRNYHFGPEKIAMYLQRYHDVTISRSTVWRILCHLGMGRLPTSQRYQRHDRRWKRYEKQRPGHQVQIDVKFVEPLPKVSKTGVSLKPVGRRGKFY</sequence>
<dbReference type="Proteomes" id="UP001597478">
    <property type="component" value="Unassembled WGS sequence"/>
</dbReference>
<dbReference type="Gene3D" id="1.10.10.10">
    <property type="entry name" value="Winged helix-like DNA-binding domain superfamily/Winged helix DNA-binding domain"/>
    <property type="match status" value="1"/>
</dbReference>
<organism evidence="1 2">
    <name type="scientific">Prauserella oleivorans</name>
    <dbReference type="NCBI Taxonomy" id="1478153"/>
    <lineage>
        <taxon>Bacteria</taxon>
        <taxon>Bacillati</taxon>
        <taxon>Actinomycetota</taxon>
        <taxon>Actinomycetes</taxon>
        <taxon>Pseudonocardiales</taxon>
        <taxon>Pseudonocardiaceae</taxon>
        <taxon>Prauserella</taxon>
    </lineage>
</organism>
<dbReference type="InterPro" id="IPR009057">
    <property type="entry name" value="Homeodomain-like_sf"/>
</dbReference>
<dbReference type="SUPFAM" id="SSF46689">
    <property type="entry name" value="Homeodomain-like"/>
    <property type="match status" value="1"/>
</dbReference>
<gene>
    <name evidence="1" type="ORF">ACFS2C_20820</name>
</gene>